<reference evidence="1" key="1">
    <citation type="submission" date="2020-05" db="EMBL/GenBank/DDBJ databases">
        <title>Large-scale comparative analyses of tick genomes elucidate their genetic diversity and vector capacities.</title>
        <authorList>
            <person name="Jia N."/>
            <person name="Wang J."/>
            <person name="Shi W."/>
            <person name="Du L."/>
            <person name="Sun Y."/>
            <person name="Zhan W."/>
            <person name="Jiang J."/>
            <person name="Wang Q."/>
            <person name="Zhang B."/>
            <person name="Ji P."/>
            <person name="Sakyi L.B."/>
            <person name="Cui X."/>
            <person name="Yuan T."/>
            <person name="Jiang B."/>
            <person name="Yang W."/>
            <person name="Lam T.T.-Y."/>
            <person name="Chang Q."/>
            <person name="Ding S."/>
            <person name="Wang X."/>
            <person name="Zhu J."/>
            <person name="Ruan X."/>
            <person name="Zhao L."/>
            <person name="Wei J."/>
            <person name="Que T."/>
            <person name="Du C."/>
            <person name="Cheng J."/>
            <person name="Dai P."/>
            <person name="Han X."/>
            <person name="Huang E."/>
            <person name="Gao Y."/>
            <person name="Liu J."/>
            <person name="Shao H."/>
            <person name="Ye R."/>
            <person name="Li L."/>
            <person name="Wei W."/>
            <person name="Wang X."/>
            <person name="Wang C."/>
            <person name="Yang T."/>
            <person name="Huo Q."/>
            <person name="Li W."/>
            <person name="Guo W."/>
            <person name="Chen H."/>
            <person name="Zhou L."/>
            <person name="Ni X."/>
            <person name="Tian J."/>
            <person name="Zhou Y."/>
            <person name="Sheng Y."/>
            <person name="Liu T."/>
            <person name="Pan Y."/>
            <person name="Xia L."/>
            <person name="Li J."/>
            <person name="Zhao F."/>
            <person name="Cao W."/>
        </authorList>
    </citation>
    <scope>NUCLEOTIDE SEQUENCE</scope>
    <source>
        <strain evidence="1">Dsil-2018</strain>
    </source>
</reference>
<protein>
    <submittedName>
        <fullName evidence="1">Uncharacterized protein</fullName>
    </submittedName>
</protein>
<sequence length="231" mass="25763">MTIHMINGRDDCCSPEPDGLSKLAALPGGQPPVPASSSPPRRPELPSSERKSDVHHPPPLSIGSGPPRLKEESACTAGSNGSGTLSYSVKQRRSRTNFTLEQLNELERLFDETHYPDAFMREELSQRLGLSEARVQGERTVEFQERCHRGAFKVRREGFVREFRELLRIAKTHRRDQAHRCLQALAVTITMPNGHEGAEGHRQRQRIKATRDSQQGGHNPSHTPPRAVSSA</sequence>
<comment type="caution">
    <text evidence="1">The sequence shown here is derived from an EMBL/GenBank/DDBJ whole genome shotgun (WGS) entry which is preliminary data.</text>
</comment>
<proteinExistence type="predicted"/>
<dbReference type="EMBL" id="CM023471">
    <property type="protein sequence ID" value="KAH7964831.1"/>
    <property type="molecule type" value="Genomic_DNA"/>
</dbReference>
<gene>
    <name evidence="1" type="ORF">HPB49_001609</name>
</gene>
<organism evidence="1 2">
    <name type="scientific">Dermacentor silvarum</name>
    <name type="common">Tick</name>
    <dbReference type="NCBI Taxonomy" id="543639"/>
    <lineage>
        <taxon>Eukaryota</taxon>
        <taxon>Metazoa</taxon>
        <taxon>Ecdysozoa</taxon>
        <taxon>Arthropoda</taxon>
        <taxon>Chelicerata</taxon>
        <taxon>Arachnida</taxon>
        <taxon>Acari</taxon>
        <taxon>Parasitiformes</taxon>
        <taxon>Ixodida</taxon>
        <taxon>Ixodoidea</taxon>
        <taxon>Ixodidae</taxon>
        <taxon>Rhipicephalinae</taxon>
        <taxon>Dermacentor</taxon>
    </lineage>
</organism>
<evidence type="ECO:0000313" key="2">
    <source>
        <dbReference type="Proteomes" id="UP000821865"/>
    </source>
</evidence>
<evidence type="ECO:0000313" key="1">
    <source>
        <dbReference type="EMBL" id="KAH7964831.1"/>
    </source>
</evidence>
<accession>A0ACB8DA73</accession>
<keyword evidence="2" id="KW-1185">Reference proteome</keyword>
<dbReference type="Proteomes" id="UP000821865">
    <property type="component" value="Chromosome 2"/>
</dbReference>
<name>A0ACB8DA73_DERSI</name>